<dbReference type="Pfam" id="PF05359">
    <property type="entry name" value="DUF748"/>
    <property type="match status" value="2"/>
</dbReference>
<reference evidence="4 5" key="1">
    <citation type="submission" date="2017-07" db="EMBL/GenBank/DDBJ databases">
        <title>Complete Genome Sequence of the cosmetic ferment Vitreoscilla filiformis (ATCC15551).</title>
        <authorList>
            <person name="Contreras S."/>
            <person name="Sagory-Zalkind P."/>
            <person name="Blanquart H."/>
            <person name="Iltis A."/>
            <person name="Morand S.C."/>
        </authorList>
    </citation>
    <scope>NUCLEOTIDE SEQUENCE [LARGE SCALE GENOMIC DNA]</scope>
    <source>
        <strain evidence="4 5">ATCC 15551</strain>
    </source>
</reference>
<dbReference type="KEGG" id="vff:VITFI_CDS1696"/>
<name>A0A221KEK4_VITFI</name>
<dbReference type="PANTHER" id="PTHR30441">
    <property type="entry name" value="DUF748 DOMAIN-CONTAINING PROTEIN"/>
    <property type="match status" value="1"/>
</dbReference>
<keyword evidence="1" id="KW-0472">Membrane</keyword>
<dbReference type="PANTHER" id="PTHR30441:SF8">
    <property type="entry name" value="DUF748 DOMAIN-CONTAINING PROTEIN"/>
    <property type="match status" value="1"/>
</dbReference>
<dbReference type="InterPro" id="IPR008023">
    <property type="entry name" value="DUF748"/>
</dbReference>
<dbReference type="InterPro" id="IPR036737">
    <property type="entry name" value="OmpA-like_sf"/>
</dbReference>
<sequence>MAAYTVGGVAGLGVAVWAAVPLIVPRVVAGTVSEMLGRPVSLARVSFQPWSLSLELGGLKLAGRTPDAPPQFELEQLSANLAWSTLWRGGAVVESVTVKGPRIRLARTGEGRYDIDDLIARVQALIPPPDPNAKPAKFAVHNVTLEGGEFLFDDQPKQRQHRISDLRVGVPFVANLSAQDIATVVQPHLALTLDGTPLALDAKTTPFAADKASELQLKLGAFDLAALQPYVPASVPLKLKQGTLALDLGLRFAAPLQQAPQVGVSGTIELAQLAVTDRQDADLARLGLLRVQMADVQPLNRQIGLEAVLLDDVLVDVQRAGDGSLNWLRALQTAPAPAAAGRAPAASAASAASVPASAPVEPATAPPAAPWAVTLQRLDMHHIATRWRDQTLQPAPDMTLDLQRLEARELRWPLAKGQAPATLQATLQLLKAPPPPTAASAAPAAHQGQIDLQAQVDQAGGSAQVEAQGWTPTPVAAYLSQWLVPRVEGTLGLSAQASWQGMPGAQPPAVKLNHLRLADVKVQDPQAPRATGWTGWKLFEVAGVEVDLAAQQVAVQRIALEQPQAWALRDAQGRLNVQRWVRTPPAAQQPASPPAAKPAAAPAQPWRVALNEFKIDGAQLHWRDEATPSGTPVALDVAPFNLNVGSVAWPAQAGRPMRVSGHLKLSPPGTEPARMSELNWRGQLDLAPLAWQGEIDLQRFSVPIVLPYVGEKLPVQLVRAEAGLKAKTQVSLPPSGPQVVLDGVVRLNDVLVRGAAAAGRPAEDWLAWRAFEVAGVTLDGAAHRVAVQRVTLAQPEVWASRDAQGQINLMRAVPPAAASQPAPAASGPVWRVQLDQFALEGARLHWRDAAAPGGAVALDVAPLDLNVAQVAWPAAQGTPIRVQGQLRIAPPGTASDSAGHLTWQGQLGLAPVAWQGGLTLQRLPVHALAPYAGKALPVEIVRAEAGLNLQTQVSLPPEGLRAQASGEVHLSRGWLRAPAVGQDEAHDLLSWEDIGLTGLLVALQPNQKPTVQLANGRLADVHLRVRRNAEGQLNLQALAGAGAASEPASAAAPAPAASASGELPVNLEVKQIELAGWRVDWRDQAVRPGVQIAALSEFGGRVGRFGTAVAEPAALQFQGRVLESGLLGVTGHVRPLAQPLAGDAQVTLNDLELSPLTPYSVRYIGQPIERGKLGLDLNNTLASTGQLTGQNRVRVDQLTLGRHNGDPEAANLPTGLALALLKDRHGAIDVSVPLSGSLHNPSFSVMGVLGQWFGGLMAKVVSAPFSLLSGGREEALDRVTFEAGQARLSPAAAGVVQQAAQALAQRPAVKVLVTGAADLKEGAGGSEARARQLALERAVSVRDALAAQGVARERVFVAPPDVNAQPGVQLTLQP</sequence>
<evidence type="ECO:0000313" key="4">
    <source>
        <dbReference type="EMBL" id="ASM77474.1"/>
    </source>
</evidence>
<dbReference type="PROSITE" id="PS51123">
    <property type="entry name" value="OMPA_2"/>
    <property type="match status" value="1"/>
</dbReference>
<dbReference type="Proteomes" id="UP000199729">
    <property type="component" value="Chromosome"/>
</dbReference>
<accession>A0A221KEK4</accession>
<protein>
    <recommendedName>
        <fullName evidence="3">OmpA-like domain-containing protein</fullName>
    </recommendedName>
</protein>
<dbReference type="GO" id="GO:0090313">
    <property type="term" value="P:regulation of protein targeting to membrane"/>
    <property type="evidence" value="ECO:0007669"/>
    <property type="project" value="TreeGrafter"/>
</dbReference>
<feature type="domain" description="OmpA-like" evidence="3">
    <location>
        <begin position="1268"/>
        <end position="1374"/>
    </location>
</feature>
<proteinExistence type="predicted"/>
<dbReference type="EMBL" id="CP022423">
    <property type="protein sequence ID" value="ASM77474.1"/>
    <property type="molecule type" value="Genomic_DNA"/>
</dbReference>
<dbReference type="GO" id="GO:0005886">
    <property type="term" value="C:plasma membrane"/>
    <property type="evidence" value="ECO:0007669"/>
    <property type="project" value="TreeGrafter"/>
</dbReference>
<dbReference type="InterPro" id="IPR006665">
    <property type="entry name" value="OmpA-like"/>
</dbReference>
<dbReference type="Gene3D" id="3.30.1330.60">
    <property type="entry name" value="OmpA-like domain"/>
    <property type="match status" value="1"/>
</dbReference>
<evidence type="ECO:0000256" key="1">
    <source>
        <dbReference type="PROSITE-ProRule" id="PRU00473"/>
    </source>
</evidence>
<feature type="region of interest" description="Disordered" evidence="2">
    <location>
        <begin position="584"/>
        <end position="603"/>
    </location>
</feature>
<keyword evidence="5" id="KW-1185">Reference proteome</keyword>
<evidence type="ECO:0000259" key="3">
    <source>
        <dbReference type="PROSITE" id="PS51123"/>
    </source>
</evidence>
<dbReference type="InterPro" id="IPR052894">
    <property type="entry name" value="AsmA-related"/>
</dbReference>
<gene>
    <name evidence="4" type="ORF">VITFI_CDS1696</name>
</gene>
<evidence type="ECO:0000256" key="2">
    <source>
        <dbReference type="SAM" id="MobiDB-lite"/>
    </source>
</evidence>
<organism evidence="4 5">
    <name type="scientific">Vitreoscilla filiformis</name>
    <dbReference type="NCBI Taxonomy" id="63"/>
    <lineage>
        <taxon>Bacteria</taxon>
        <taxon>Pseudomonadati</taxon>
        <taxon>Pseudomonadota</taxon>
        <taxon>Betaproteobacteria</taxon>
        <taxon>Neisseriales</taxon>
        <taxon>Neisseriaceae</taxon>
        <taxon>Vitreoscilla</taxon>
    </lineage>
</organism>
<dbReference type="SUPFAM" id="SSF103088">
    <property type="entry name" value="OmpA-like"/>
    <property type="match status" value="1"/>
</dbReference>
<evidence type="ECO:0000313" key="5">
    <source>
        <dbReference type="Proteomes" id="UP000199729"/>
    </source>
</evidence>